<dbReference type="PANTHER" id="PTHR38687:SF2">
    <property type="entry name" value="CELL DIVISION PROTEIN FTSN"/>
    <property type="match status" value="1"/>
</dbReference>
<reference evidence="3" key="1">
    <citation type="submission" date="2023-03" db="EMBL/GenBank/DDBJ databases">
        <title>Stygiobacter electus gen. nov., sp. nov., facultatively anaerobic thermotolerant bacterium of the class Ignavibacteria from a well of Yessentuki mineral water deposit.</title>
        <authorList>
            <person name="Podosokorskaya O.A."/>
            <person name="Elcheninov A.G."/>
            <person name="Petrova N.F."/>
            <person name="Zavarzina D.G."/>
            <person name="Kublanov I.V."/>
            <person name="Merkel A.Y."/>
        </authorList>
    </citation>
    <scope>NUCLEOTIDE SEQUENCE</scope>
    <source>
        <strain evidence="3">09-Me</strain>
    </source>
</reference>
<accession>A0AAE3TD90</accession>
<keyword evidence="4" id="KW-1185">Reference proteome</keyword>
<feature type="domain" description="SPOR" evidence="2">
    <location>
        <begin position="224"/>
        <end position="293"/>
    </location>
</feature>
<protein>
    <submittedName>
        <fullName evidence="3">SPOR domain-containing protein</fullName>
    </submittedName>
</protein>
<dbReference type="PANTHER" id="PTHR38687">
    <property type="entry name" value="CELL DIVISION PROTEIN DEDD-RELATED"/>
    <property type="match status" value="1"/>
</dbReference>
<organism evidence="3 4">
    <name type="scientific">Stygiobacter electus</name>
    <dbReference type="NCBI Taxonomy" id="3032292"/>
    <lineage>
        <taxon>Bacteria</taxon>
        <taxon>Pseudomonadati</taxon>
        <taxon>Ignavibacteriota</taxon>
        <taxon>Ignavibacteria</taxon>
        <taxon>Ignavibacteriales</taxon>
        <taxon>Melioribacteraceae</taxon>
        <taxon>Stygiobacter</taxon>
    </lineage>
</organism>
<dbReference type="GO" id="GO:0042834">
    <property type="term" value="F:peptidoglycan binding"/>
    <property type="evidence" value="ECO:0007669"/>
    <property type="project" value="InterPro"/>
</dbReference>
<gene>
    <name evidence="3" type="ORF">P0M35_13705</name>
</gene>
<dbReference type="InterPro" id="IPR052521">
    <property type="entry name" value="Cell_div_SPOR-domain"/>
</dbReference>
<name>A0AAE3TD90_9BACT</name>
<comment type="caution">
    <text evidence="3">The sequence shown here is derived from an EMBL/GenBank/DDBJ whole genome shotgun (WGS) entry which is preliminary data.</text>
</comment>
<feature type="chain" id="PRO_5042042384" evidence="1">
    <location>
        <begin position="18"/>
        <end position="293"/>
    </location>
</feature>
<sequence length="293" mass="33901">MKKIFLIIIISSLLTNAQTLSNKWILVSESNNEKVYVDTSSIKKFENQISALIFSFYKTPKTIQSVEEKVYSSKEQIFFTMASQKYAKIGSLYYDDKLKILGEKSFPGLNINTQNFSEPIDSNETVKTIYDFCIKFLNKKEQISFEDQEKRKKEQKREMLIKIAEGKTSDLKRIDEQKSNLPKIESDSTIKVIDNRTLKEKFISSNQKLSQDNNWKPTTSKTIFSDGSKYVFQVSSWKNKAKAESEVRKLKSKGFDAFIVEANVPERGGKWYRVRVGYFNSIEEAEAAQKKLN</sequence>
<dbReference type="Gene3D" id="3.30.70.1070">
    <property type="entry name" value="Sporulation related repeat"/>
    <property type="match status" value="1"/>
</dbReference>
<dbReference type="InterPro" id="IPR031939">
    <property type="entry name" value="Adhesin_E-like"/>
</dbReference>
<dbReference type="Pfam" id="PF16747">
    <property type="entry name" value="Adhesin_E"/>
    <property type="match status" value="1"/>
</dbReference>
<dbReference type="RefSeq" id="WP_321536986.1">
    <property type="nucleotide sequence ID" value="NZ_JARGDL010000031.1"/>
</dbReference>
<dbReference type="Proteomes" id="UP001221302">
    <property type="component" value="Unassembled WGS sequence"/>
</dbReference>
<evidence type="ECO:0000256" key="1">
    <source>
        <dbReference type="SAM" id="SignalP"/>
    </source>
</evidence>
<dbReference type="AlphaFoldDB" id="A0AAE3TD90"/>
<evidence type="ECO:0000313" key="3">
    <source>
        <dbReference type="EMBL" id="MDF1613213.1"/>
    </source>
</evidence>
<dbReference type="InterPro" id="IPR007730">
    <property type="entry name" value="SPOR-like_dom"/>
</dbReference>
<evidence type="ECO:0000259" key="2">
    <source>
        <dbReference type="PROSITE" id="PS51724"/>
    </source>
</evidence>
<dbReference type="InterPro" id="IPR036680">
    <property type="entry name" value="SPOR-like_sf"/>
</dbReference>
<evidence type="ECO:0000313" key="4">
    <source>
        <dbReference type="Proteomes" id="UP001221302"/>
    </source>
</evidence>
<keyword evidence="1" id="KW-0732">Signal</keyword>
<dbReference type="EMBL" id="JARGDL010000031">
    <property type="protein sequence ID" value="MDF1613213.1"/>
    <property type="molecule type" value="Genomic_DNA"/>
</dbReference>
<dbReference type="SUPFAM" id="SSF110997">
    <property type="entry name" value="Sporulation related repeat"/>
    <property type="match status" value="1"/>
</dbReference>
<proteinExistence type="predicted"/>
<dbReference type="Pfam" id="PF05036">
    <property type="entry name" value="SPOR"/>
    <property type="match status" value="1"/>
</dbReference>
<feature type="signal peptide" evidence="1">
    <location>
        <begin position="1"/>
        <end position="17"/>
    </location>
</feature>
<dbReference type="PROSITE" id="PS51724">
    <property type="entry name" value="SPOR"/>
    <property type="match status" value="1"/>
</dbReference>